<protein>
    <recommendedName>
        <fullName evidence="3">Steroid 5-alpha reductase C-terminal domain-containing protein</fullName>
    </recommendedName>
</protein>
<accession>A0A0W0FBY4</accession>
<evidence type="ECO:0000313" key="1">
    <source>
        <dbReference type="EMBL" id="KTB33814.1"/>
    </source>
</evidence>
<evidence type="ECO:0000313" key="2">
    <source>
        <dbReference type="Proteomes" id="UP000054988"/>
    </source>
</evidence>
<dbReference type="PANTHER" id="PTHR32251:SF15">
    <property type="entry name" value="3-OXO-5-ALPHA-STEROID 4-DEHYDROGENASE (DUF1295)"/>
    <property type="match status" value="1"/>
</dbReference>
<dbReference type="GO" id="GO:0016020">
    <property type="term" value="C:membrane"/>
    <property type="evidence" value="ECO:0007669"/>
    <property type="project" value="TreeGrafter"/>
</dbReference>
<gene>
    <name evidence="1" type="ORF">WG66_13596</name>
</gene>
<evidence type="ECO:0008006" key="3">
    <source>
        <dbReference type="Google" id="ProtNLM"/>
    </source>
</evidence>
<comment type="caution">
    <text evidence="1">The sequence shown here is derived from an EMBL/GenBank/DDBJ whole genome shotgun (WGS) entry which is preliminary data.</text>
</comment>
<dbReference type="Pfam" id="PF06966">
    <property type="entry name" value="DUF1295"/>
    <property type="match status" value="1"/>
</dbReference>
<sequence length="259" mass="28320">MPDLINRGVKRPTPLGSSLFFILRSLDPLLQYKVLANGLGDPIIRHLGGSVRAPAPPLVLNGFGSIINVGLSLHRTILVGMAAGCAAKQIYWLLGISEEEFPVFPAVAVSAYNTLFNSINSLLFLSSATSSLGNGDTETLSTPLLIGTGLYVTGILLELVSEIQRRNFKRDKGNAGKPYTEGLFGWARHINYFGYTLWRAGISWACGGWKAGLVAGTYLAVDFVYRAVPVLDKYCTSRYGETWLQYKSRVPYKVIPGIW</sequence>
<organism evidence="1 2">
    <name type="scientific">Moniliophthora roreri</name>
    <name type="common">Frosty pod rot fungus</name>
    <name type="synonym">Monilia roreri</name>
    <dbReference type="NCBI Taxonomy" id="221103"/>
    <lineage>
        <taxon>Eukaryota</taxon>
        <taxon>Fungi</taxon>
        <taxon>Dikarya</taxon>
        <taxon>Basidiomycota</taxon>
        <taxon>Agaricomycotina</taxon>
        <taxon>Agaricomycetes</taxon>
        <taxon>Agaricomycetidae</taxon>
        <taxon>Agaricales</taxon>
        <taxon>Marasmiineae</taxon>
        <taxon>Marasmiaceae</taxon>
        <taxon>Moniliophthora</taxon>
    </lineage>
</organism>
<dbReference type="InterPro" id="IPR010721">
    <property type="entry name" value="UstE-like"/>
</dbReference>
<dbReference type="AlphaFoldDB" id="A0A0W0FBY4"/>
<dbReference type="eggNOG" id="ENOG502RZZ4">
    <property type="taxonomic scope" value="Eukaryota"/>
</dbReference>
<dbReference type="Gene3D" id="1.20.120.1630">
    <property type="match status" value="1"/>
</dbReference>
<name>A0A0W0FBY4_MONRR</name>
<dbReference type="PANTHER" id="PTHR32251">
    <property type="entry name" value="3-OXO-5-ALPHA-STEROID 4-DEHYDROGENASE"/>
    <property type="match status" value="1"/>
</dbReference>
<proteinExistence type="predicted"/>
<reference evidence="1 2" key="1">
    <citation type="submission" date="2015-12" db="EMBL/GenBank/DDBJ databases">
        <title>Draft genome sequence of Moniliophthora roreri, the causal agent of frosty pod rot of cacao.</title>
        <authorList>
            <person name="Aime M.C."/>
            <person name="Diaz-Valderrama J.R."/>
            <person name="Kijpornyongpan T."/>
            <person name="Phillips-Mora W."/>
        </authorList>
    </citation>
    <scope>NUCLEOTIDE SEQUENCE [LARGE SCALE GENOMIC DNA]</scope>
    <source>
        <strain evidence="1 2">MCA 2952</strain>
    </source>
</reference>
<dbReference type="Proteomes" id="UP000054988">
    <property type="component" value="Unassembled WGS sequence"/>
</dbReference>
<dbReference type="EMBL" id="LATX01002133">
    <property type="protein sequence ID" value="KTB33814.1"/>
    <property type="molecule type" value="Genomic_DNA"/>
</dbReference>